<sequence>MAKNMCNVKACEMVLKYYGEEYFLVQAEKKLQELSKCIYEREIDEFIEKMVEVEICLYILKQMRFFDEKKYKKLKNYKIKRNLEIINFEMKKKRNKIIQKRDLGKLKVGEKIILQPLIEDYENEKGKMVTILNKKIYNKYTCITVEGEKNVWTLPDDMEICNFYRI</sequence>
<comment type="caution">
    <text evidence="1">The sequence shown here is derived from an EMBL/GenBank/DDBJ whole genome shotgun (WGS) entry which is preliminary data.</text>
</comment>
<evidence type="ECO:0000313" key="1">
    <source>
        <dbReference type="EMBL" id="CUN76621.1"/>
    </source>
</evidence>
<evidence type="ECO:0000313" key="2">
    <source>
        <dbReference type="Proteomes" id="UP000095488"/>
    </source>
</evidence>
<name>A0ABP2APJ4_SARVE</name>
<dbReference type="Proteomes" id="UP000095488">
    <property type="component" value="Unassembled WGS sequence"/>
</dbReference>
<keyword evidence="2" id="KW-1185">Reference proteome</keyword>
<gene>
    <name evidence="1" type="ORF">ERS852473_01034</name>
</gene>
<accession>A0ABP2APJ4</accession>
<dbReference type="EMBL" id="CYZR01000003">
    <property type="protein sequence ID" value="CUN76621.1"/>
    <property type="molecule type" value="Genomic_DNA"/>
</dbReference>
<reference evidence="1 2" key="1">
    <citation type="submission" date="2015-09" db="EMBL/GenBank/DDBJ databases">
        <authorList>
            <consortium name="Pathogen Informatics"/>
            <person name="Wu L."/>
            <person name="Ma J."/>
        </authorList>
    </citation>
    <scope>NUCLEOTIDE SEQUENCE [LARGE SCALE GENOMIC DNA]</scope>
    <source>
        <strain evidence="1 2">2789STDY5834858</strain>
    </source>
</reference>
<dbReference type="RefSeq" id="WP_055258316.1">
    <property type="nucleotide sequence ID" value="NZ_CABIXL010000003.1"/>
</dbReference>
<protein>
    <submittedName>
        <fullName evidence="1">Uncharacterized protein</fullName>
    </submittedName>
</protein>
<organism evidence="1 2">
    <name type="scientific">Sarcina ventriculi</name>
    <name type="common">Clostridium ventriculi</name>
    <dbReference type="NCBI Taxonomy" id="1267"/>
    <lineage>
        <taxon>Bacteria</taxon>
        <taxon>Bacillati</taxon>
        <taxon>Bacillota</taxon>
        <taxon>Clostridia</taxon>
        <taxon>Eubacteriales</taxon>
        <taxon>Clostridiaceae</taxon>
        <taxon>Sarcina</taxon>
    </lineage>
</organism>
<proteinExistence type="predicted"/>